<reference evidence="10" key="1">
    <citation type="submission" date="2016-06" db="EMBL/GenBank/DDBJ databases">
        <title>De novo assembly and RNA-Seq shows season-dependent expression and editing in black bear kidneys.</title>
        <authorList>
            <person name="Korstanje R."/>
            <person name="Srivastava A."/>
            <person name="Sarsani V.K."/>
            <person name="Sheehan S.M."/>
            <person name="Seger R.L."/>
            <person name="Barter M.E."/>
            <person name="Lindqvist C."/>
            <person name="Brody L.C."/>
            <person name="Mullikin J.C."/>
        </authorList>
    </citation>
    <scope>NUCLEOTIDE SEQUENCE [LARGE SCALE GENOMIC DNA]</scope>
</reference>
<feature type="binding site" evidence="8">
    <location>
        <position position="112"/>
    </location>
    <ligand>
        <name>Mg(2+)</name>
        <dbReference type="ChEBI" id="CHEBI:18420"/>
        <label>1</label>
        <note>catalytic</note>
    </ligand>
</feature>
<dbReference type="UniPathway" id="UPA00823">
    <property type="reaction ID" value="UER00788"/>
</dbReference>
<dbReference type="GO" id="GO:0007165">
    <property type="term" value="P:signal transduction"/>
    <property type="evidence" value="ECO:0007669"/>
    <property type="project" value="TreeGrafter"/>
</dbReference>
<dbReference type="EC" id="3.1.3.25" evidence="4"/>
<keyword evidence="6" id="KW-0378">Hydrolase</keyword>
<evidence type="ECO:0000256" key="7">
    <source>
        <dbReference type="ARBA" id="ARBA00022842"/>
    </source>
</evidence>
<dbReference type="PRINTS" id="PR00378">
    <property type="entry name" value="LIIMPHPHTASE"/>
</dbReference>
<feature type="binding site" evidence="8">
    <location>
        <position position="111"/>
    </location>
    <ligand>
        <name>Mg(2+)</name>
        <dbReference type="ChEBI" id="CHEBI:18420"/>
        <label>1</label>
        <note>catalytic</note>
    </ligand>
</feature>
<keyword evidence="5 8" id="KW-0479">Metal-binding</keyword>
<dbReference type="GO" id="GO:0008934">
    <property type="term" value="F:inositol monophosphate 1-phosphatase activity"/>
    <property type="evidence" value="ECO:0007669"/>
    <property type="project" value="TreeGrafter"/>
</dbReference>
<keyword evidence="10" id="KW-1185">Reference proteome</keyword>
<dbReference type="PROSITE" id="PS00629">
    <property type="entry name" value="IMP_1"/>
    <property type="match status" value="1"/>
</dbReference>
<proteinExistence type="inferred from homology"/>
<comment type="cofactor">
    <cofactor evidence="1 8">
        <name>Mg(2+)</name>
        <dbReference type="ChEBI" id="CHEBI:18420"/>
    </cofactor>
</comment>
<reference evidence="9" key="3">
    <citation type="submission" date="2025-09" db="UniProtKB">
        <authorList>
            <consortium name="Ensembl"/>
        </authorList>
    </citation>
    <scope>IDENTIFICATION</scope>
</reference>
<dbReference type="SUPFAM" id="SSF56655">
    <property type="entry name" value="Carbohydrate phosphatase"/>
    <property type="match status" value="1"/>
</dbReference>
<evidence type="ECO:0000256" key="5">
    <source>
        <dbReference type="ARBA" id="ARBA00022723"/>
    </source>
</evidence>
<dbReference type="InterPro" id="IPR020583">
    <property type="entry name" value="Inositol_monoP_metal-BS"/>
</dbReference>
<dbReference type="InterPro" id="IPR000760">
    <property type="entry name" value="Inositol_monophosphatase-like"/>
</dbReference>
<dbReference type="FunFam" id="3.30.540.10:FF:000004">
    <property type="entry name" value="Inositol-1-monophosphatase"/>
    <property type="match status" value="1"/>
</dbReference>
<sequence length="295" mass="32463">MEAASGPRSWHAGGGERICRGDPGAHPFNYVLYFFVLLFQIIRKALSEEKRVSTKTSAADLVTETDHLVEGLIISELQKRFPSHRFIAEESAAAGAKCVLTPNPTWIVDPIDGTCNFVHRFPTVAVSIGFAVDQELEFGVIYHCTEERLYTGRRGRGAFCNGQRLQVSGETGGASRGSPQLFSDRALRPTWAGPLGDLYIWPVVGPLVINPFCDTAGVPTSLKTTHVLELIFTKILTTKSLMCCFQGWLFSPWGVTRCLRRQRSRPCSTVVRCRADPVSVLILPPRSAVSCHLAS</sequence>
<reference evidence="9" key="2">
    <citation type="submission" date="2025-08" db="UniProtKB">
        <authorList>
            <consortium name="Ensembl"/>
        </authorList>
    </citation>
    <scope>IDENTIFICATION</scope>
</reference>
<dbReference type="GO" id="GO:0006021">
    <property type="term" value="P:inositol biosynthetic process"/>
    <property type="evidence" value="ECO:0007669"/>
    <property type="project" value="UniProtKB-UniPathway"/>
</dbReference>
<accession>A0A452SWJ2</accession>
<dbReference type="GO" id="GO:0046854">
    <property type="term" value="P:phosphatidylinositol phosphate biosynthetic process"/>
    <property type="evidence" value="ECO:0007669"/>
    <property type="project" value="InterPro"/>
</dbReference>
<dbReference type="STRING" id="9643.ENSUAMP00000037375"/>
<dbReference type="PRINTS" id="PR00377">
    <property type="entry name" value="IMPHPHTASES"/>
</dbReference>
<dbReference type="Pfam" id="PF00459">
    <property type="entry name" value="Inositol_P"/>
    <property type="match status" value="1"/>
</dbReference>
<evidence type="ECO:0000313" key="10">
    <source>
        <dbReference type="Proteomes" id="UP000291022"/>
    </source>
</evidence>
<comment type="pathway">
    <text evidence="2">Polyol metabolism; myo-inositol biosynthesis; myo-inositol from D-glucose 6-phosphate: step 2/2.</text>
</comment>
<dbReference type="Proteomes" id="UP000291022">
    <property type="component" value="Unassembled WGS sequence"/>
</dbReference>
<dbReference type="Gene3D" id="3.30.540.10">
    <property type="entry name" value="Fructose-1,6-Bisphosphatase, subunit A, domain 1"/>
    <property type="match status" value="1"/>
</dbReference>
<dbReference type="GO" id="GO:0046872">
    <property type="term" value="F:metal ion binding"/>
    <property type="evidence" value="ECO:0007669"/>
    <property type="project" value="UniProtKB-KW"/>
</dbReference>
<keyword evidence="7 8" id="KW-0460">Magnesium</keyword>
<evidence type="ECO:0000256" key="8">
    <source>
        <dbReference type="PIRSR" id="PIRSR600760-2"/>
    </source>
</evidence>
<organism evidence="9 10">
    <name type="scientific">Ursus americanus</name>
    <name type="common">American black bear</name>
    <name type="synonym">Euarctos americanus</name>
    <dbReference type="NCBI Taxonomy" id="9643"/>
    <lineage>
        <taxon>Eukaryota</taxon>
        <taxon>Metazoa</taxon>
        <taxon>Chordata</taxon>
        <taxon>Craniata</taxon>
        <taxon>Vertebrata</taxon>
        <taxon>Euteleostomi</taxon>
        <taxon>Mammalia</taxon>
        <taxon>Eutheria</taxon>
        <taxon>Laurasiatheria</taxon>
        <taxon>Carnivora</taxon>
        <taxon>Caniformia</taxon>
        <taxon>Ursidae</taxon>
        <taxon>Ursus</taxon>
    </lineage>
</organism>
<evidence type="ECO:0000256" key="6">
    <source>
        <dbReference type="ARBA" id="ARBA00022801"/>
    </source>
</evidence>
<feature type="binding site" evidence="8">
    <location>
        <position position="89"/>
    </location>
    <ligand>
        <name>Mg(2+)</name>
        <dbReference type="ChEBI" id="CHEBI:18420"/>
        <label>1</label>
        <note>catalytic</note>
    </ligand>
</feature>
<dbReference type="PANTHER" id="PTHR20854:SF29">
    <property type="entry name" value="INOSITOL MONOPHOSPHATASE 2"/>
    <property type="match status" value="1"/>
</dbReference>
<name>A0A452SWJ2_URSAM</name>
<protein>
    <recommendedName>
        <fullName evidence="4">inositol-phosphate phosphatase</fullName>
        <ecNumber evidence="4">3.1.3.25</ecNumber>
    </recommendedName>
</protein>
<dbReference type="InterPro" id="IPR020552">
    <property type="entry name" value="Inositol_monoPase_Li-sen"/>
</dbReference>
<evidence type="ECO:0000256" key="4">
    <source>
        <dbReference type="ARBA" id="ARBA00013106"/>
    </source>
</evidence>
<evidence type="ECO:0000256" key="1">
    <source>
        <dbReference type="ARBA" id="ARBA00001946"/>
    </source>
</evidence>
<evidence type="ECO:0000313" key="9">
    <source>
        <dbReference type="Ensembl" id="ENSUAMP00000037375.1"/>
    </source>
</evidence>
<evidence type="ECO:0000256" key="2">
    <source>
        <dbReference type="ARBA" id="ARBA00005152"/>
    </source>
</evidence>
<dbReference type="GeneTree" id="ENSGT00940000160536"/>
<dbReference type="PANTHER" id="PTHR20854">
    <property type="entry name" value="INOSITOL MONOPHOSPHATASE"/>
    <property type="match status" value="1"/>
</dbReference>
<dbReference type="Ensembl" id="ENSUAMT00000041608.1">
    <property type="protein sequence ID" value="ENSUAMP00000037375.1"/>
    <property type="gene ID" value="ENSUAMG00000028315.1"/>
</dbReference>
<comment type="similarity">
    <text evidence="3">Belongs to the inositol monophosphatase superfamily.</text>
</comment>
<feature type="binding site" evidence="8">
    <location>
        <position position="109"/>
    </location>
    <ligand>
        <name>Mg(2+)</name>
        <dbReference type="ChEBI" id="CHEBI:18420"/>
        <label>1</label>
        <note>catalytic</note>
    </ligand>
</feature>
<evidence type="ECO:0000256" key="3">
    <source>
        <dbReference type="ARBA" id="ARBA00009759"/>
    </source>
</evidence>
<dbReference type="AlphaFoldDB" id="A0A452SWJ2"/>